<dbReference type="Proteomes" id="UP000039324">
    <property type="component" value="Unassembled WGS sequence"/>
</dbReference>
<evidence type="ECO:0000313" key="9">
    <source>
        <dbReference type="EMBL" id="SPQ94973.1"/>
    </source>
</evidence>
<evidence type="ECO:0000256" key="4">
    <source>
        <dbReference type="ARBA" id="ARBA00023136"/>
    </source>
</evidence>
<evidence type="ECO:0000256" key="6">
    <source>
        <dbReference type="SAM" id="Phobius"/>
    </source>
</evidence>
<feature type="transmembrane region" description="Helical" evidence="6">
    <location>
        <begin position="62"/>
        <end position="83"/>
    </location>
</feature>
<dbReference type="OrthoDB" id="200954at2759"/>
<feature type="compositionally biased region" description="Basic and acidic residues" evidence="5">
    <location>
        <begin position="201"/>
        <end position="218"/>
    </location>
</feature>
<sequence length="369" mass="38126">MRVGDVLLVVAAIGACASAHGHGHSHAGHGHAHAGHGHSHGGHSHVPPMAVPRQGVRVEPDANLWATAMACTAVIGLAPVVIISYLPIKAGVNMSRKDRDRLKVLLGFAVGGLLGDVFLHLLPHADMSAHDDAAQHSHGTSGFWVLAGIMAFLIIEKAVHCFTGESGHGHSHSSAPVAKPDPVARNGNDGSSSTLRHRGAKSREKPAAEADTSTRKGPDSSSHFAVAAYLNLAADFAHNFTDGLAVGASFNANSRLGFITVLAIVLHEIPHEIGDFAILLQAGVSRKRAIQLQVLTAVGALAGTILGLFTGGDLQGAWVLPLTAGGFLYIAMSTVIPELLQQSTPKQSAKEVAAIAVGIGMMALISAVE</sequence>
<dbReference type="Pfam" id="PF02535">
    <property type="entry name" value="Zip"/>
    <property type="match status" value="1"/>
</dbReference>
<feature type="transmembrane region" description="Helical" evidence="6">
    <location>
        <begin position="318"/>
        <end position="340"/>
    </location>
</feature>
<dbReference type="OMA" id="IWLHSIG"/>
<dbReference type="PANTHER" id="PTHR16950:SF16">
    <property type="entry name" value="ZINC TRANSPORTER ZIP13"/>
    <property type="match status" value="1"/>
</dbReference>
<keyword evidence="7" id="KW-0732">Signal</keyword>
<evidence type="ECO:0000313" key="11">
    <source>
        <dbReference type="Proteomes" id="UP000290189"/>
    </source>
</evidence>
<keyword evidence="10" id="KW-1185">Reference proteome</keyword>
<evidence type="ECO:0000256" key="7">
    <source>
        <dbReference type="SAM" id="SignalP"/>
    </source>
</evidence>
<protein>
    <submittedName>
        <fullName evidence="8">Uncharacterized protein</fullName>
    </submittedName>
</protein>
<evidence type="ECO:0000256" key="5">
    <source>
        <dbReference type="SAM" id="MobiDB-lite"/>
    </source>
</evidence>
<proteinExistence type="predicted"/>
<comment type="subcellular location">
    <subcellularLocation>
        <location evidence="1">Membrane</location>
        <topology evidence="1">Multi-pass membrane protein</topology>
    </subcellularLocation>
</comment>
<dbReference type="GO" id="GO:0006882">
    <property type="term" value="P:intracellular zinc ion homeostasis"/>
    <property type="evidence" value="ECO:0007669"/>
    <property type="project" value="TreeGrafter"/>
</dbReference>
<evidence type="ECO:0000313" key="10">
    <source>
        <dbReference type="Proteomes" id="UP000039324"/>
    </source>
</evidence>
<organism evidence="8 10">
    <name type="scientific">Plasmodiophora brassicae</name>
    <name type="common">Clubroot disease agent</name>
    <dbReference type="NCBI Taxonomy" id="37360"/>
    <lineage>
        <taxon>Eukaryota</taxon>
        <taxon>Sar</taxon>
        <taxon>Rhizaria</taxon>
        <taxon>Endomyxa</taxon>
        <taxon>Phytomyxea</taxon>
        <taxon>Plasmodiophorida</taxon>
        <taxon>Plasmodiophoridae</taxon>
        <taxon>Plasmodiophora</taxon>
    </lineage>
</organism>
<dbReference type="AlphaFoldDB" id="A0A0G4J5I7"/>
<dbReference type="PANTHER" id="PTHR16950">
    <property type="entry name" value="ZINC TRANSPORTER SLC39A7 HISTIDINE-RICH MEMBRANE PROTEIN KE4"/>
    <property type="match status" value="1"/>
</dbReference>
<feature type="chain" id="PRO_5035990848" evidence="7">
    <location>
        <begin position="20"/>
        <end position="369"/>
    </location>
</feature>
<feature type="compositionally biased region" description="Basic residues" evidence="5">
    <location>
        <begin position="24"/>
        <end position="43"/>
    </location>
</feature>
<feature type="region of interest" description="Disordered" evidence="5">
    <location>
        <begin position="169"/>
        <end position="221"/>
    </location>
</feature>
<feature type="signal peptide" evidence="7">
    <location>
        <begin position="1"/>
        <end position="19"/>
    </location>
</feature>
<name>A0A0G4J5I7_PLABS</name>
<reference evidence="8 10" key="1">
    <citation type="submission" date="2015-02" db="EMBL/GenBank/DDBJ databases">
        <authorList>
            <person name="Chooi Y.-H."/>
        </authorList>
    </citation>
    <scope>NUCLEOTIDE SEQUENCE [LARGE SCALE GENOMIC DNA]</scope>
    <source>
        <strain evidence="8">E3</strain>
    </source>
</reference>
<reference evidence="9 11" key="2">
    <citation type="submission" date="2018-03" db="EMBL/GenBank/DDBJ databases">
        <authorList>
            <person name="Fogelqvist J."/>
        </authorList>
    </citation>
    <scope>NUCLEOTIDE SEQUENCE [LARGE SCALE GENOMIC DNA]</scope>
</reference>
<evidence type="ECO:0000313" key="8">
    <source>
        <dbReference type="EMBL" id="CEP02868.1"/>
    </source>
</evidence>
<feature type="transmembrane region" description="Helical" evidence="6">
    <location>
        <begin position="352"/>
        <end position="368"/>
    </location>
</feature>
<evidence type="ECO:0000256" key="3">
    <source>
        <dbReference type="ARBA" id="ARBA00022989"/>
    </source>
</evidence>
<keyword evidence="9" id="KW-0496">Mitochondrion</keyword>
<feature type="transmembrane region" description="Helical" evidence="6">
    <location>
        <begin position="104"/>
        <end position="122"/>
    </location>
</feature>
<feature type="region of interest" description="Disordered" evidence="5">
    <location>
        <begin position="24"/>
        <end position="50"/>
    </location>
</feature>
<keyword evidence="4 6" id="KW-0472">Membrane</keyword>
<dbReference type="EMBL" id="OVEO01000003">
    <property type="protein sequence ID" value="SPQ94973.1"/>
    <property type="molecule type" value="Genomic_DNA"/>
</dbReference>
<geneLocation type="mitochondrion" evidence="9"/>
<dbReference type="EMBL" id="CDSF01000133">
    <property type="protein sequence ID" value="CEP02868.1"/>
    <property type="molecule type" value="Genomic_DNA"/>
</dbReference>
<keyword evidence="3 6" id="KW-1133">Transmembrane helix</keyword>
<keyword evidence="2 6" id="KW-0812">Transmembrane</keyword>
<evidence type="ECO:0000256" key="1">
    <source>
        <dbReference type="ARBA" id="ARBA00004141"/>
    </source>
</evidence>
<feature type="transmembrane region" description="Helical" evidence="6">
    <location>
        <begin position="142"/>
        <end position="159"/>
    </location>
</feature>
<dbReference type="GO" id="GO:0016020">
    <property type="term" value="C:membrane"/>
    <property type="evidence" value="ECO:0007669"/>
    <property type="project" value="UniProtKB-SubCell"/>
</dbReference>
<feature type="transmembrane region" description="Helical" evidence="6">
    <location>
        <begin position="294"/>
        <end position="312"/>
    </location>
</feature>
<dbReference type="Proteomes" id="UP000290189">
    <property type="component" value="Unassembled WGS sequence"/>
</dbReference>
<evidence type="ECO:0000256" key="2">
    <source>
        <dbReference type="ARBA" id="ARBA00022692"/>
    </source>
</evidence>
<gene>
    <name evidence="8" type="ORF">PBRA_002835</name>
    <name evidence="9" type="ORF">PLBR_LOCUS2188</name>
</gene>
<dbReference type="STRING" id="37360.A0A0G4J5I7"/>
<accession>A0A0G4J5I7</accession>
<dbReference type="PROSITE" id="PS51257">
    <property type="entry name" value="PROKAR_LIPOPROTEIN"/>
    <property type="match status" value="1"/>
</dbReference>
<dbReference type="GO" id="GO:0005385">
    <property type="term" value="F:zinc ion transmembrane transporter activity"/>
    <property type="evidence" value="ECO:0007669"/>
    <property type="project" value="TreeGrafter"/>
</dbReference>
<dbReference type="InterPro" id="IPR003689">
    <property type="entry name" value="ZIP"/>
</dbReference>